<keyword evidence="3" id="KW-1185">Reference proteome</keyword>
<dbReference type="PROSITE" id="PS51729">
    <property type="entry name" value="GNAT_YJDJ"/>
    <property type="match status" value="1"/>
</dbReference>
<evidence type="ECO:0000313" key="3">
    <source>
        <dbReference type="Proteomes" id="UP001163719"/>
    </source>
</evidence>
<dbReference type="Proteomes" id="UP001163719">
    <property type="component" value="Unassembled WGS sequence"/>
</dbReference>
<accession>A0ABT3HRT2</accession>
<dbReference type="SUPFAM" id="SSF55729">
    <property type="entry name" value="Acyl-CoA N-acyltransferases (Nat)"/>
    <property type="match status" value="1"/>
</dbReference>
<dbReference type="CDD" id="cd04301">
    <property type="entry name" value="NAT_SF"/>
    <property type="match status" value="1"/>
</dbReference>
<evidence type="ECO:0000313" key="2">
    <source>
        <dbReference type="EMBL" id="MCW3162504.1"/>
    </source>
</evidence>
<name>A0ABT3HRT2_9FLAO</name>
<dbReference type="EMBL" id="JAPDHV010000008">
    <property type="protein sequence ID" value="MCW3162504.1"/>
    <property type="molecule type" value="Genomic_DNA"/>
</dbReference>
<dbReference type="Pfam" id="PF14542">
    <property type="entry name" value="Acetyltransf_CG"/>
    <property type="match status" value="1"/>
</dbReference>
<dbReference type="Gene3D" id="3.40.630.30">
    <property type="match status" value="1"/>
</dbReference>
<dbReference type="PANTHER" id="PTHR31435:SF9">
    <property type="entry name" value="PROTEIN NATD1"/>
    <property type="match status" value="1"/>
</dbReference>
<dbReference type="RefSeq" id="WP_264744422.1">
    <property type="nucleotide sequence ID" value="NZ_JAPDHV010000008.1"/>
</dbReference>
<sequence length="105" mass="12325">MDVIKIIHVKDEDKGRFVVFVNDIEAGYIKYEWMENGNFNANGTLVYDEFKGKNIGKQLYNALMNFAREENVEIYPTCPFVVKTMLRDKAVYDLLDDDFKKENDL</sequence>
<dbReference type="PANTHER" id="PTHR31435">
    <property type="entry name" value="PROTEIN NATD1"/>
    <property type="match status" value="1"/>
</dbReference>
<gene>
    <name evidence="2" type="ORF">OH806_14630</name>
</gene>
<feature type="domain" description="N-acetyltransferase" evidence="1">
    <location>
        <begin position="9"/>
        <end position="96"/>
    </location>
</feature>
<evidence type="ECO:0000259" key="1">
    <source>
        <dbReference type="PROSITE" id="PS51729"/>
    </source>
</evidence>
<dbReference type="InterPro" id="IPR016181">
    <property type="entry name" value="Acyl_CoA_acyltransferase"/>
</dbReference>
<reference evidence="2" key="1">
    <citation type="submission" date="2022-10" db="EMBL/GenBank/DDBJ databases">
        <title>Chryseobacterium babae sp. nov. isolated from the gut of the beetle Oryctes rhinoceros, and Chryseobacterium kimseyorum sp. nov., isolated from a stick insect rearing cage.</title>
        <authorList>
            <person name="Shelomi M."/>
            <person name="Han C.-J."/>
            <person name="Chen W.-M."/>
            <person name="Chen H.-K."/>
            <person name="Liaw S.-J."/>
            <person name="Muhle E."/>
            <person name="Clermont D."/>
        </authorList>
    </citation>
    <scope>NUCLEOTIDE SEQUENCE</scope>
    <source>
        <strain evidence="2">WLa1L2M3</strain>
    </source>
</reference>
<protein>
    <submittedName>
        <fullName evidence="2">N-acetyltransferase</fullName>
    </submittedName>
</protein>
<proteinExistence type="predicted"/>
<comment type="caution">
    <text evidence="2">The sequence shown here is derived from an EMBL/GenBank/DDBJ whole genome shotgun (WGS) entry which is preliminary data.</text>
</comment>
<dbReference type="InterPro" id="IPR045057">
    <property type="entry name" value="Gcn5-rel_NAT"/>
</dbReference>
<organism evidence="2 3">
    <name type="scientific">Chryseobacterium oryctis</name>
    <dbReference type="NCBI Taxonomy" id="2952618"/>
    <lineage>
        <taxon>Bacteria</taxon>
        <taxon>Pseudomonadati</taxon>
        <taxon>Bacteroidota</taxon>
        <taxon>Flavobacteriia</taxon>
        <taxon>Flavobacteriales</taxon>
        <taxon>Weeksellaceae</taxon>
        <taxon>Chryseobacterium group</taxon>
        <taxon>Chryseobacterium</taxon>
    </lineage>
</organism>
<dbReference type="InterPro" id="IPR031165">
    <property type="entry name" value="GNAT_YJDJ"/>
</dbReference>